<gene>
    <name evidence="1" type="ORF">R3P38DRAFT_81565</name>
</gene>
<organism evidence="1 2">
    <name type="scientific">Favolaschia claudopus</name>
    <dbReference type="NCBI Taxonomy" id="2862362"/>
    <lineage>
        <taxon>Eukaryota</taxon>
        <taxon>Fungi</taxon>
        <taxon>Dikarya</taxon>
        <taxon>Basidiomycota</taxon>
        <taxon>Agaricomycotina</taxon>
        <taxon>Agaricomycetes</taxon>
        <taxon>Agaricomycetidae</taxon>
        <taxon>Agaricales</taxon>
        <taxon>Marasmiineae</taxon>
        <taxon>Mycenaceae</taxon>
        <taxon>Favolaschia</taxon>
    </lineage>
</organism>
<proteinExistence type="predicted"/>
<keyword evidence="2" id="KW-1185">Reference proteome</keyword>
<evidence type="ECO:0000313" key="2">
    <source>
        <dbReference type="Proteomes" id="UP001362999"/>
    </source>
</evidence>
<accession>A0AAW0D6I1</accession>
<sequence>MMLPAQPAWAHWTVKVFCRVRASIIRNWCLPRRKPSAYIAVTDPPCSFDADGRMRLHTLVRQFHPWYYPVPRCRSIYRRVVNTLGLPSRSLEPGPAFEARGYRIEELGPIRWEEDGYGRVFSDAAEMRGASIECPWSR</sequence>
<name>A0AAW0D6I1_9AGAR</name>
<comment type="caution">
    <text evidence="1">The sequence shown here is derived from an EMBL/GenBank/DDBJ whole genome shotgun (WGS) entry which is preliminary data.</text>
</comment>
<dbReference type="EMBL" id="JAWWNJ010000010">
    <property type="protein sequence ID" value="KAK7046714.1"/>
    <property type="molecule type" value="Genomic_DNA"/>
</dbReference>
<reference evidence="1 2" key="1">
    <citation type="journal article" date="2024" name="J Genomics">
        <title>Draft genome sequencing and assembly of Favolaschia claudopus CIRM-BRFM 2984 isolated from oak limbs.</title>
        <authorList>
            <person name="Navarro D."/>
            <person name="Drula E."/>
            <person name="Chaduli D."/>
            <person name="Cazenave R."/>
            <person name="Ahrendt S."/>
            <person name="Wang J."/>
            <person name="Lipzen A."/>
            <person name="Daum C."/>
            <person name="Barry K."/>
            <person name="Grigoriev I.V."/>
            <person name="Favel A."/>
            <person name="Rosso M.N."/>
            <person name="Martin F."/>
        </authorList>
    </citation>
    <scope>NUCLEOTIDE SEQUENCE [LARGE SCALE GENOMIC DNA]</scope>
    <source>
        <strain evidence="1 2">CIRM-BRFM 2984</strain>
    </source>
</reference>
<dbReference type="AlphaFoldDB" id="A0AAW0D6I1"/>
<evidence type="ECO:0000313" key="1">
    <source>
        <dbReference type="EMBL" id="KAK7046714.1"/>
    </source>
</evidence>
<protein>
    <submittedName>
        <fullName evidence="1">Uncharacterized protein</fullName>
    </submittedName>
</protein>
<dbReference type="Proteomes" id="UP001362999">
    <property type="component" value="Unassembled WGS sequence"/>
</dbReference>